<evidence type="ECO:0000256" key="1">
    <source>
        <dbReference type="ARBA" id="ARBA00004651"/>
    </source>
</evidence>
<evidence type="ECO:0000313" key="9">
    <source>
        <dbReference type="EMBL" id="OXY85258.1"/>
    </source>
</evidence>
<evidence type="ECO:0000259" key="8">
    <source>
        <dbReference type="PROSITE" id="PS50928"/>
    </source>
</evidence>
<dbReference type="GO" id="GO:0005886">
    <property type="term" value="C:plasma membrane"/>
    <property type="evidence" value="ECO:0007669"/>
    <property type="project" value="UniProtKB-SubCell"/>
</dbReference>
<keyword evidence="6 7" id="KW-0472">Membrane</keyword>
<feature type="transmembrane region" description="Helical" evidence="7">
    <location>
        <begin position="21"/>
        <end position="48"/>
    </location>
</feature>
<evidence type="ECO:0000256" key="2">
    <source>
        <dbReference type="ARBA" id="ARBA00022448"/>
    </source>
</evidence>
<feature type="domain" description="ABC transmembrane type-1" evidence="8">
    <location>
        <begin position="78"/>
        <end position="288"/>
    </location>
</feature>
<protein>
    <submittedName>
        <fullName evidence="9">ABC transporter</fullName>
    </submittedName>
</protein>
<dbReference type="GO" id="GO:0055085">
    <property type="term" value="P:transmembrane transport"/>
    <property type="evidence" value="ECO:0007669"/>
    <property type="project" value="InterPro"/>
</dbReference>
<dbReference type="PANTHER" id="PTHR30193">
    <property type="entry name" value="ABC TRANSPORTER PERMEASE PROTEIN"/>
    <property type="match status" value="1"/>
</dbReference>
<keyword evidence="10" id="KW-1185">Reference proteome</keyword>
<comment type="caution">
    <text evidence="9">The sequence shown here is derived from an EMBL/GenBank/DDBJ whole genome shotgun (WGS) entry which is preliminary data.</text>
</comment>
<gene>
    <name evidence="9" type="ORF">BEK98_45940</name>
</gene>
<dbReference type="EMBL" id="MCGQ01000134">
    <property type="protein sequence ID" value="OXY85258.1"/>
    <property type="molecule type" value="Genomic_DNA"/>
</dbReference>
<dbReference type="SUPFAM" id="SSF161098">
    <property type="entry name" value="MetI-like"/>
    <property type="match status" value="1"/>
</dbReference>
<dbReference type="PANTHER" id="PTHR30193:SF37">
    <property type="entry name" value="INNER MEMBRANE ABC TRANSPORTER PERMEASE PROTEIN YCJO"/>
    <property type="match status" value="1"/>
</dbReference>
<keyword evidence="2 7" id="KW-0813">Transport</keyword>
<evidence type="ECO:0000256" key="7">
    <source>
        <dbReference type="RuleBase" id="RU363032"/>
    </source>
</evidence>
<dbReference type="AlphaFoldDB" id="A0A233RPE9"/>
<organism evidence="9 10">
    <name type="scientific">Streptomyces diastatochromogenes</name>
    <dbReference type="NCBI Taxonomy" id="42236"/>
    <lineage>
        <taxon>Bacteria</taxon>
        <taxon>Bacillati</taxon>
        <taxon>Actinomycetota</taxon>
        <taxon>Actinomycetes</taxon>
        <taxon>Kitasatosporales</taxon>
        <taxon>Streptomycetaceae</taxon>
        <taxon>Streptomyces</taxon>
    </lineage>
</organism>
<reference evidence="9 10" key="1">
    <citation type="submission" date="2016-07" db="EMBL/GenBank/DDBJ databases">
        <title>Draft genome of Streptomyces diastatochromogenes.</title>
        <authorList>
            <person name="Podduturi R."/>
            <person name="Lukassen M.B."/>
            <person name="Clausen N."/>
            <person name="Nielsen J.L."/>
            <person name="Jorgensen N.O."/>
        </authorList>
    </citation>
    <scope>NUCLEOTIDE SEQUENCE [LARGE SCALE GENOMIC DNA]</scope>
    <source>
        <strain evidence="9 10">DSM 40608</strain>
    </source>
</reference>
<evidence type="ECO:0000256" key="3">
    <source>
        <dbReference type="ARBA" id="ARBA00022475"/>
    </source>
</evidence>
<name>A0A233RPE9_STRDA</name>
<dbReference type="Gene3D" id="1.10.3720.10">
    <property type="entry name" value="MetI-like"/>
    <property type="match status" value="1"/>
</dbReference>
<proteinExistence type="inferred from homology"/>
<evidence type="ECO:0000313" key="10">
    <source>
        <dbReference type="Proteomes" id="UP000215483"/>
    </source>
</evidence>
<feature type="transmembrane region" description="Helical" evidence="7">
    <location>
        <begin position="226"/>
        <end position="248"/>
    </location>
</feature>
<evidence type="ECO:0000256" key="6">
    <source>
        <dbReference type="ARBA" id="ARBA00023136"/>
    </source>
</evidence>
<feature type="transmembrane region" description="Helical" evidence="7">
    <location>
        <begin position="86"/>
        <end position="104"/>
    </location>
</feature>
<dbReference type="InterPro" id="IPR035906">
    <property type="entry name" value="MetI-like_sf"/>
</dbReference>
<keyword evidence="5 7" id="KW-1133">Transmembrane helix</keyword>
<dbReference type="InterPro" id="IPR000515">
    <property type="entry name" value="MetI-like"/>
</dbReference>
<feature type="transmembrane region" description="Helical" evidence="7">
    <location>
        <begin position="268"/>
        <end position="289"/>
    </location>
</feature>
<comment type="similarity">
    <text evidence="7">Belongs to the binding-protein-dependent transport system permease family.</text>
</comment>
<keyword evidence="4 7" id="KW-0812">Transmembrane</keyword>
<comment type="subcellular location">
    <subcellularLocation>
        <location evidence="1 7">Cell membrane</location>
        <topology evidence="1 7">Multi-pass membrane protein</topology>
    </subcellularLocation>
</comment>
<dbReference type="Pfam" id="PF00528">
    <property type="entry name" value="BPD_transp_1"/>
    <property type="match status" value="1"/>
</dbReference>
<dbReference type="PROSITE" id="PS50928">
    <property type="entry name" value="ABC_TM1"/>
    <property type="match status" value="1"/>
</dbReference>
<dbReference type="InterPro" id="IPR051393">
    <property type="entry name" value="ABC_transporter_permease"/>
</dbReference>
<sequence>MTLTDASKAPPGRRGSGDGPPFLMALPALLLFALFALVPMAIVVYLSFTRWDGLGSPAWAGFDNWHEALTSDVTRHALWLTLKMMLISWAVQTPLALLLGVFVAGKQRYRALLAVFYFVPLLISTAAIAIIFKNLLDPNFGLGATLHLPLLDKDWLGDPQLAFYAVVFVIAWQFLPFHTLLYQAGARQIPASLYEAASIDGAGRIKQFWHITLPQLRYTIVTSSTLMTVGSLTYFDLVFVLTGGGPGYSTRILPLDMYITGFQSNQMGLASAISVVLVAAGLVLSLALVRFSGFSRMRSQQAGM</sequence>
<evidence type="ECO:0000256" key="4">
    <source>
        <dbReference type="ARBA" id="ARBA00022692"/>
    </source>
</evidence>
<accession>A0A233RPE9</accession>
<evidence type="ECO:0000256" key="5">
    <source>
        <dbReference type="ARBA" id="ARBA00022989"/>
    </source>
</evidence>
<dbReference type="Proteomes" id="UP000215483">
    <property type="component" value="Unassembled WGS sequence"/>
</dbReference>
<feature type="transmembrane region" description="Helical" evidence="7">
    <location>
        <begin position="161"/>
        <end position="182"/>
    </location>
</feature>
<feature type="transmembrane region" description="Helical" evidence="7">
    <location>
        <begin position="111"/>
        <end position="132"/>
    </location>
</feature>
<keyword evidence="3" id="KW-1003">Cell membrane</keyword>
<dbReference type="CDD" id="cd06261">
    <property type="entry name" value="TM_PBP2"/>
    <property type="match status" value="1"/>
</dbReference>